<dbReference type="Proteomes" id="UP000282892">
    <property type="component" value="Chromosome"/>
</dbReference>
<keyword evidence="2" id="KW-1185">Reference proteome</keyword>
<organism evidence="1 2">
    <name type="scientific">Neobacillus mesonae</name>
    <dbReference type="NCBI Taxonomy" id="1193713"/>
    <lineage>
        <taxon>Bacteria</taxon>
        <taxon>Bacillati</taxon>
        <taxon>Bacillota</taxon>
        <taxon>Bacilli</taxon>
        <taxon>Bacillales</taxon>
        <taxon>Bacillaceae</taxon>
        <taxon>Neobacillus</taxon>
    </lineage>
</organism>
<gene>
    <name evidence="1" type="ORF">CHR53_01365</name>
</gene>
<sequence>MHCPKIVESGYFGQRKWDALPEKREEPLIWSKEEGCIAQKTGRATNLVKGRGMHCPKNGKSH</sequence>
<dbReference type="KEGG" id="nmk:CHR53_01365"/>
<evidence type="ECO:0000313" key="2">
    <source>
        <dbReference type="Proteomes" id="UP000282892"/>
    </source>
</evidence>
<proteinExistence type="predicted"/>
<dbReference type="AlphaFoldDB" id="A0A3T0HSL1"/>
<reference evidence="1 2" key="1">
    <citation type="submission" date="2017-07" db="EMBL/GenBank/DDBJ databases">
        <title>The complete genome sequence of Bacillus mesonae strain H20-5, an efficient strain improving plant abiotic stress resistance.</title>
        <authorList>
            <person name="Kim S.Y."/>
            <person name="Song H."/>
            <person name="Sang M.K."/>
            <person name="Weon H.-Y."/>
            <person name="Song J."/>
        </authorList>
    </citation>
    <scope>NUCLEOTIDE SEQUENCE [LARGE SCALE GENOMIC DNA]</scope>
    <source>
        <strain evidence="1 2">H20-5</strain>
    </source>
</reference>
<accession>A0A3T0HSL1</accession>
<protein>
    <submittedName>
        <fullName evidence="1">Uncharacterized protein</fullName>
    </submittedName>
</protein>
<dbReference type="EMBL" id="CP022572">
    <property type="protein sequence ID" value="AZU60031.1"/>
    <property type="molecule type" value="Genomic_DNA"/>
</dbReference>
<evidence type="ECO:0000313" key="1">
    <source>
        <dbReference type="EMBL" id="AZU60031.1"/>
    </source>
</evidence>
<name>A0A3T0HSL1_9BACI</name>